<gene>
    <name evidence="3" type="ORF">ACFQIC_10110</name>
</gene>
<name>A0ABW2EL69_9BACI</name>
<keyword evidence="4" id="KW-1185">Reference proteome</keyword>
<dbReference type="InterPro" id="IPR006976">
    <property type="entry name" value="VanZ-like"/>
</dbReference>
<dbReference type="RefSeq" id="WP_204708147.1">
    <property type="nucleotide sequence ID" value="NZ_JBHSZV010000025.1"/>
</dbReference>
<evidence type="ECO:0000259" key="2">
    <source>
        <dbReference type="Pfam" id="PF04892"/>
    </source>
</evidence>
<feature type="domain" description="VanZ-like" evidence="2">
    <location>
        <begin position="6"/>
        <end position="82"/>
    </location>
</feature>
<reference evidence="4" key="1">
    <citation type="journal article" date="2019" name="Int. J. Syst. Evol. Microbiol.">
        <title>The Global Catalogue of Microorganisms (GCM) 10K type strain sequencing project: providing services to taxonomists for standard genome sequencing and annotation.</title>
        <authorList>
            <consortium name="The Broad Institute Genomics Platform"/>
            <consortium name="The Broad Institute Genome Sequencing Center for Infectious Disease"/>
            <person name="Wu L."/>
            <person name="Ma J."/>
        </authorList>
    </citation>
    <scope>NUCLEOTIDE SEQUENCE [LARGE SCALE GENOMIC DNA]</scope>
    <source>
        <strain evidence="4">CGMCC 4.1621</strain>
    </source>
</reference>
<accession>A0ABW2EL69</accession>
<keyword evidence="1" id="KW-1133">Transmembrane helix</keyword>
<sequence length="99" mass="11275">MTINALFESLHVVEFAVLYLLLIVAFRANHMFSRFTSYVAAGIAMTYGLVDEIHQFHVIGRSFTIIDLVKDVTGVLVVWWFVNNICFSKETKTSKTRTA</sequence>
<keyword evidence="1" id="KW-0472">Membrane</keyword>
<dbReference type="NCBIfam" id="NF037970">
    <property type="entry name" value="vanZ_1"/>
    <property type="match status" value="1"/>
</dbReference>
<evidence type="ECO:0000313" key="4">
    <source>
        <dbReference type="Proteomes" id="UP001596410"/>
    </source>
</evidence>
<dbReference type="Proteomes" id="UP001596410">
    <property type="component" value="Unassembled WGS sequence"/>
</dbReference>
<protein>
    <submittedName>
        <fullName evidence="3">VanZ family protein</fullName>
    </submittedName>
</protein>
<dbReference type="Pfam" id="PF04892">
    <property type="entry name" value="VanZ"/>
    <property type="match status" value="1"/>
</dbReference>
<dbReference type="EMBL" id="JBHSZV010000025">
    <property type="protein sequence ID" value="MFC7062211.1"/>
    <property type="molecule type" value="Genomic_DNA"/>
</dbReference>
<proteinExistence type="predicted"/>
<evidence type="ECO:0000313" key="3">
    <source>
        <dbReference type="EMBL" id="MFC7062211.1"/>
    </source>
</evidence>
<feature type="transmembrane region" description="Helical" evidence="1">
    <location>
        <begin position="6"/>
        <end position="26"/>
    </location>
</feature>
<organism evidence="3 4">
    <name type="scientific">Halobacillus seohaensis</name>
    <dbReference type="NCBI Taxonomy" id="447421"/>
    <lineage>
        <taxon>Bacteria</taxon>
        <taxon>Bacillati</taxon>
        <taxon>Bacillota</taxon>
        <taxon>Bacilli</taxon>
        <taxon>Bacillales</taxon>
        <taxon>Bacillaceae</taxon>
        <taxon>Halobacillus</taxon>
    </lineage>
</organism>
<evidence type="ECO:0000256" key="1">
    <source>
        <dbReference type="SAM" id="Phobius"/>
    </source>
</evidence>
<keyword evidence="1" id="KW-0812">Transmembrane</keyword>
<comment type="caution">
    <text evidence="3">The sequence shown here is derived from an EMBL/GenBank/DDBJ whole genome shotgun (WGS) entry which is preliminary data.</text>
</comment>